<dbReference type="PANTHER" id="PTHR33985:SF5">
    <property type="entry name" value="FASCICLIN-LIKE ARABINOGALACTAN FAMILY PROTEIN"/>
    <property type="match status" value="1"/>
</dbReference>
<comment type="caution">
    <text evidence="6">The sequence shown here is derived from an EMBL/GenBank/DDBJ whole genome shotgun (WGS) entry which is preliminary data.</text>
</comment>
<evidence type="ECO:0000313" key="7">
    <source>
        <dbReference type="Proteomes" id="UP001372338"/>
    </source>
</evidence>
<evidence type="ECO:0000256" key="1">
    <source>
        <dbReference type="ARBA" id="ARBA00007843"/>
    </source>
</evidence>
<dbReference type="FunFam" id="2.30.180.10:FF:000046">
    <property type="entry name" value="Fasciclin-like arabinogalactan family protein"/>
    <property type="match status" value="1"/>
</dbReference>
<dbReference type="AlphaFoldDB" id="A0AAN9ENR3"/>
<feature type="region of interest" description="Disordered" evidence="2">
    <location>
        <begin position="25"/>
        <end position="53"/>
    </location>
</feature>
<dbReference type="InterPro" id="IPR036378">
    <property type="entry name" value="FAS1_dom_sf"/>
</dbReference>
<evidence type="ECO:0000256" key="2">
    <source>
        <dbReference type="SAM" id="MobiDB-lite"/>
    </source>
</evidence>
<keyword evidence="3" id="KW-0812">Transmembrane</keyword>
<keyword evidence="7" id="KW-1185">Reference proteome</keyword>
<evidence type="ECO:0000256" key="3">
    <source>
        <dbReference type="SAM" id="Phobius"/>
    </source>
</evidence>
<dbReference type="Gene3D" id="2.30.180.10">
    <property type="entry name" value="FAS1 domain"/>
    <property type="match status" value="1"/>
</dbReference>
<feature type="signal peptide" evidence="4">
    <location>
        <begin position="1"/>
        <end position="24"/>
    </location>
</feature>
<name>A0AAN9ENR3_CROPI</name>
<dbReference type="Proteomes" id="UP001372338">
    <property type="component" value="Unassembled WGS sequence"/>
</dbReference>
<dbReference type="EMBL" id="JAYWIO010000005">
    <property type="protein sequence ID" value="KAK7260957.1"/>
    <property type="molecule type" value="Genomic_DNA"/>
</dbReference>
<evidence type="ECO:0000313" key="6">
    <source>
        <dbReference type="EMBL" id="KAK7260957.1"/>
    </source>
</evidence>
<gene>
    <name evidence="6" type="ORF">RIF29_27259</name>
</gene>
<dbReference type="SUPFAM" id="SSF82153">
    <property type="entry name" value="FAS1 domain"/>
    <property type="match status" value="1"/>
</dbReference>
<dbReference type="PROSITE" id="PS50213">
    <property type="entry name" value="FAS1"/>
    <property type="match status" value="1"/>
</dbReference>
<sequence length="253" mass="27658">MENHHHHLLLLLLLPLLLTTLITTTTPQPISPPPSSPSPSPPPPPPTTTTSTTAETATALEQLNNIIDALIGASDFTTWLSILSNPTTTLPLTATLFIPHDTTFFNNNHSPPPMDPFLFAYHVVPQKLTFSDLLLFPSSTRLPTLLPDKSISITHTSADNFSLDYTQLTHPDLYTTPSLVVHGIAHILDYSLFGNAIIPAPPSTPLSQQPNKETPLLQQPFWLKKSSAAGGCTFCLFFLIVCWFLVQQVIIAV</sequence>
<dbReference type="Pfam" id="PF02469">
    <property type="entry name" value="Fasciclin"/>
    <property type="match status" value="1"/>
</dbReference>
<feature type="compositionally biased region" description="Pro residues" evidence="2">
    <location>
        <begin position="29"/>
        <end position="47"/>
    </location>
</feature>
<feature type="transmembrane region" description="Helical" evidence="3">
    <location>
        <begin position="228"/>
        <end position="246"/>
    </location>
</feature>
<keyword evidence="3" id="KW-0472">Membrane</keyword>
<dbReference type="PANTHER" id="PTHR33985">
    <property type="entry name" value="OS02G0491300 PROTEIN-RELATED"/>
    <property type="match status" value="1"/>
</dbReference>
<evidence type="ECO:0000259" key="5">
    <source>
        <dbReference type="PROSITE" id="PS50213"/>
    </source>
</evidence>
<feature type="chain" id="PRO_5042946956" description="FAS1 domain-containing protein" evidence="4">
    <location>
        <begin position="25"/>
        <end position="253"/>
    </location>
</feature>
<dbReference type="InterPro" id="IPR000782">
    <property type="entry name" value="FAS1_domain"/>
</dbReference>
<reference evidence="6 7" key="1">
    <citation type="submission" date="2024-01" db="EMBL/GenBank/DDBJ databases">
        <title>The genomes of 5 underutilized Papilionoideae crops provide insights into root nodulation and disease resistanc.</title>
        <authorList>
            <person name="Yuan L."/>
        </authorList>
    </citation>
    <scope>NUCLEOTIDE SEQUENCE [LARGE SCALE GENOMIC DNA]</scope>
    <source>
        <strain evidence="6">ZHUSHIDOU_FW_LH</strain>
        <tissue evidence="6">Leaf</tissue>
    </source>
</reference>
<keyword evidence="3" id="KW-1133">Transmembrane helix</keyword>
<proteinExistence type="inferred from homology"/>
<accession>A0AAN9ENR3</accession>
<feature type="domain" description="FAS1" evidence="5">
    <location>
        <begin position="63"/>
        <end position="192"/>
    </location>
</feature>
<evidence type="ECO:0000256" key="4">
    <source>
        <dbReference type="SAM" id="SignalP"/>
    </source>
</evidence>
<comment type="similarity">
    <text evidence="1">Belongs to the fasciclin-like AGP family.</text>
</comment>
<keyword evidence="4" id="KW-0732">Signal</keyword>
<dbReference type="SMART" id="SM00554">
    <property type="entry name" value="FAS1"/>
    <property type="match status" value="1"/>
</dbReference>
<dbReference type="InterPro" id="IPR052806">
    <property type="entry name" value="Fasciclin-like_AGP"/>
</dbReference>
<protein>
    <recommendedName>
        <fullName evidence="5">FAS1 domain-containing protein</fullName>
    </recommendedName>
</protein>
<organism evidence="6 7">
    <name type="scientific">Crotalaria pallida</name>
    <name type="common">Smooth rattlebox</name>
    <name type="synonym">Crotalaria striata</name>
    <dbReference type="NCBI Taxonomy" id="3830"/>
    <lineage>
        <taxon>Eukaryota</taxon>
        <taxon>Viridiplantae</taxon>
        <taxon>Streptophyta</taxon>
        <taxon>Embryophyta</taxon>
        <taxon>Tracheophyta</taxon>
        <taxon>Spermatophyta</taxon>
        <taxon>Magnoliopsida</taxon>
        <taxon>eudicotyledons</taxon>
        <taxon>Gunneridae</taxon>
        <taxon>Pentapetalae</taxon>
        <taxon>rosids</taxon>
        <taxon>fabids</taxon>
        <taxon>Fabales</taxon>
        <taxon>Fabaceae</taxon>
        <taxon>Papilionoideae</taxon>
        <taxon>50 kb inversion clade</taxon>
        <taxon>genistoids sensu lato</taxon>
        <taxon>core genistoids</taxon>
        <taxon>Crotalarieae</taxon>
        <taxon>Crotalaria</taxon>
    </lineage>
</organism>